<keyword evidence="3 6" id="KW-0812">Transmembrane</keyword>
<feature type="compositionally biased region" description="Basic residues" evidence="7">
    <location>
        <begin position="84"/>
        <end position="108"/>
    </location>
</feature>
<dbReference type="PANTHER" id="PTHR30177:SF4">
    <property type="entry name" value="OSMOPROTECTANT IMPORT PERMEASE PROTEIN OSMW"/>
    <property type="match status" value="1"/>
</dbReference>
<comment type="similarity">
    <text evidence="6">Belongs to the binding-protein-dependent transport system permease family.</text>
</comment>
<comment type="subcellular location">
    <subcellularLocation>
        <location evidence="6">Cell membrane</location>
        <topology evidence="6">Multi-pass membrane protein</topology>
    </subcellularLocation>
    <subcellularLocation>
        <location evidence="1">Membrane</location>
        <topology evidence="1">Multi-pass membrane protein</topology>
    </subcellularLocation>
</comment>
<evidence type="ECO:0000259" key="8">
    <source>
        <dbReference type="PROSITE" id="PS50928"/>
    </source>
</evidence>
<name>A0A2T4UCL3_9ACTN</name>
<dbReference type="AlphaFoldDB" id="A0A2T4UCL3"/>
<dbReference type="Pfam" id="PF00528">
    <property type="entry name" value="BPD_transp_1"/>
    <property type="match status" value="1"/>
</dbReference>
<evidence type="ECO:0000256" key="2">
    <source>
        <dbReference type="ARBA" id="ARBA00022448"/>
    </source>
</evidence>
<keyword evidence="10" id="KW-1185">Reference proteome</keyword>
<feature type="region of interest" description="Disordered" evidence="7">
    <location>
        <begin position="1"/>
        <end position="120"/>
    </location>
</feature>
<dbReference type="InterPro" id="IPR035906">
    <property type="entry name" value="MetI-like_sf"/>
</dbReference>
<dbReference type="PROSITE" id="PS50928">
    <property type="entry name" value="ABC_TM1"/>
    <property type="match status" value="1"/>
</dbReference>
<dbReference type="SUPFAM" id="SSF161098">
    <property type="entry name" value="MetI-like"/>
    <property type="match status" value="1"/>
</dbReference>
<evidence type="ECO:0000256" key="7">
    <source>
        <dbReference type="SAM" id="MobiDB-lite"/>
    </source>
</evidence>
<keyword evidence="5 6" id="KW-0472">Membrane</keyword>
<evidence type="ECO:0000313" key="10">
    <source>
        <dbReference type="Proteomes" id="UP000240739"/>
    </source>
</evidence>
<feature type="compositionally biased region" description="Basic residues" evidence="7">
    <location>
        <begin position="29"/>
        <end position="53"/>
    </location>
</feature>
<dbReference type="GO" id="GO:0005886">
    <property type="term" value="C:plasma membrane"/>
    <property type="evidence" value="ECO:0007669"/>
    <property type="project" value="UniProtKB-SubCell"/>
</dbReference>
<keyword evidence="2 6" id="KW-0813">Transport</keyword>
<evidence type="ECO:0000256" key="5">
    <source>
        <dbReference type="ARBA" id="ARBA00023136"/>
    </source>
</evidence>
<dbReference type="GO" id="GO:0031460">
    <property type="term" value="P:glycine betaine transport"/>
    <property type="evidence" value="ECO:0007669"/>
    <property type="project" value="TreeGrafter"/>
</dbReference>
<dbReference type="Gene3D" id="1.10.3720.10">
    <property type="entry name" value="MetI-like"/>
    <property type="match status" value="1"/>
</dbReference>
<evidence type="ECO:0000256" key="3">
    <source>
        <dbReference type="ARBA" id="ARBA00022692"/>
    </source>
</evidence>
<sequence>MARPDRARRAAGRRGARADRGLRPPLPAARRRGRPPARLAARRRARGRHRRGRAALARHPGARHGRRPARRPVGPAGPRDAVRPRRRRAGRRHRRAQRRGHLPRARRRIPGDRPQPGGARRVTLAIPLAQVQLRDRSQGTCESRNGFCPDWIADNWDSYVDPAVRHALLVALAVLFGFAIAFGLALLAHRRRALVAPITAVTGVLYTIPSLAFFLVLLPVTGRGITTAVIALTAFTLLIIFRNIMLGLDNVPDEARDAAAGMGMTDRQVLWKVELPLAVPEIVAGLRVAATTSVGLAALAFFAGAGGLGGAIYADLTFKSNIVVAGGLCLLLAALFDALFVGIERLLTRWRRAVPA</sequence>
<keyword evidence="4 6" id="KW-1133">Transmembrane helix</keyword>
<proteinExistence type="inferred from homology"/>
<dbReference type="InterPro" id="IPR000515">
    <property type="entry name" value="MetI-like"/>
</dbReference>
<gene>
    <name evidence="9" type="ORF">C7Y72_20495</name>
</gene>
<dbReference type="CDD" id="cd06261">
    <property type="entry name" value="TM_PBP2"/>
    <property type="match status" value="1"/>
</dbReference>
<dbReference type="EMBL" id="PYYB01000004">
    <property type="protein sequence ID" value="PTL54953.1"/>
    <property type="molecule type" value="Genomic_DNA"/>
</dbReference>
<evidence type="ECO:0000313" key="9">
    <source>
        <dbReference type="EMBL" id="PTL54953.1"/>
    </source>
</evidence>
<feature type="compositionally biased region" description="Basic residues" evidence="7">
    <location>
        <begin position="60"/>
        <end position="70"/>
    </location>
</feature>
<feature type="domain" description="ABC transmembrane type-1" evidence="8">
    <location>
        <begin position="163"/>
        <end position="341"/>
    </location>
</feature>
<organism evidence="9 10">
    <name type="scientific">Paraconexibacter algicola</name>
    <dbReference type="NCBI Taxonomy" id="2133960"/>
    <lineage>
        <taxon>Bacteria</taxon>
        <taxon>Bacillati</taxon>
        <taxon>Actinomycetota</taxon>
        <taxon>Thermoleophilia</taxon>
        <taxon>Solirubrobacterales</taxon>
        <taxon>Paraconexibacteraceae</taxon>
        <taxon>Paraconexibacter</taxon>
    </lineage>
</organism>
<feature type="transmembrane region" description="Helical" evidence="6">
    <location>
        <begin position="322"/>
        <end position="343"/>
    </location>
</feature>
<reference evidence="9 10" key="1">
    <citation type="submission" date="2018-03" db="EMBL/GenBank/DDBJ databases">
        <title>Aquarubrobacter algicola gen. nov., sp. nov., a novel actinobacterium isolated from shallow eutrophic lake during the end of cyanobacterial harmful algal blooms.</title>
        <authorList>
            <person name="Chun S.J."/>
        </authorList>
    </citation>
    <scope>NUCLEOTIDE SEQUENCE [LARGE SCALE GENOMIC DNA]</scope>
    <source>
        <strain evidence="9 10">Seoho-28</strain>
    </source>
</reference>
<protein>
    <recommendedName>
        <fullName evidence="8">ABC transmembrane type-1 domain-containing protein</fullName>
    </recommendedName>
</protein>
<feature type="transmembrane region" description="Helical" evidence="6">
    <location>
        <begin position="194"/>
        <end position="218"/>
    </location>
</feature>
<accession>A0A2T4UCL3</accession>
<dbReference type="Proteomes" id="UP000240739">
    <property type="component" value="Unassembled WGS sequence"/>
</dbReference>
<evidence type="ECO:0000256" key="6">
    <source>
        <dbReference type="RuleBase" id="RU363032"/>
    </source>
</evidence>
<dbReference type="PANTHER" id="PTHR30177">
    <property type="entry name" value="GLYCINE BETAINE/L-PROLINE TRANSPORT SYSTEM PERMEASE PROTEIN PROW"/>
    <property type="match status" value="1"/>
</dbReference>
<feature type="transmembrane region" description="Helical" evidence="6">
    <location>
        <begin position="294"/>
        <end position="316"/>
    </location>
</feature>
<comment type="caution">
    <text evidence="9">The sequence shown here is derived from an EMBL/GenBank/DDBJ whole genome shotgun (WGS) entry which is preliminary data.</text>
</comment>
<feature type="transmembrane region" description="Helical" evidence="6">
    <location>
        <begin position="167"/>
        <end position="187"/>
    </location>
</feature>
<evidence type="ECO:0000256" key="4">
    <source>
        <dbReference type="ARBA" id="ARBA00022989"/>
    </source>
</evidence>
<dbReference type="GO" id="GO:0055085">
    <property type="term" value="P:transmembrane transport"/>
    <property type="evidence" value="ECO:0007669"/>
    <property type="project" value="InterPro"/>
</dbReference>
<dbReference type="InterPro" id="IPR051204">
    <property type="entry name" value="ABC_transp_perm/SBD"/>
</dbReference>
<evidence type="ECO:0000256" key="1">
    <source>
        <dbReference type="ARBA" id="ARBA00004141"/>
    </source>
</evidence>
<feature type="transmembrane region" description="Helical" evidence="6">
    <location>
        <begin position="224"/>
        <end position="241"/>
    </location>
</feature>